<gene>
    <name evidence="4" type="ORF">HNQ41_002839</name>
</gene>
<dbReference type="RefSeq" id="WP_184665027.1">
    <property type="nucleotide sequence ID" value="NZ_JACHHB010000014.1"/>
</dbReference>
<accession>A0A840QSX1</accession>
<evidence type="ECO:0000256" key="2">
    <source>
        <dbReference type="SAM" id="Phobius"/>
    </source>
</evidence>
<evidence type="ECO:0000259" key="3">
    <source>
        <dbReference type="Pfam" id="PF01551"/>
    </source>
</evidence>
<reference evidence="4 5" key="1">
    <citation type="submission" date="2020-08" db="EMBL/GenBank/DDBJ databases">
        <title>Genomic Encyclopedia of Type Strains, Phase IV (KMG-IV): sequencing the most valuable type-strain genomes for metagenomic binning, comparative biology and taxonomic classification.</title>
        <authorList>
            <person name="Goeker M."/>
        </authorList>
    </citation>
    <scope>NUCLEOTIDE SEQUENCE [LARGE SCALE GENOMIC DNA]</scope>
    <source>
        <strain evidence="4 5">DSM 24696</strain>
    </source>
</reference>
<keyword evidence="2" id="KW-0472">Membrane</keyword>
<dbReference type="EMBL" id="JACHHB010000014">
    <property type="protein sequence ID" value="MBB5174622.1"/>
    <property type="molecule type" value="Genomic_DNA"/>
</dbReference>
<organism evidence="4 5">
    <name type="scientific">Texcoconibacillus texcoconensis</name>
    <dbReference type="NCBI Taxonomy" id="1095777"/>
    <lineage>
        <taxon>Bacteria</taxon>
        <taxon>Bacillati</taxon>
        <taxon>Bacillota</taxon>
        <taxon>Bacilli</taxon>
        <taxon>Bacillales</taxon>
        <taxon>Bacillaceae</taxon>
        <taxon>Texcoconibacillus</taxon>
    </lineage>
</organism>
<dbReference type="InterPro" id="IPR011055">
    <property type="entry name" value="Dup_hybrid_motif"/>
</dbReference>
<dbReference type="CDD" id="cd12797">
    <property type="entry name" value="M23_peptidase"/>
    <property type="match status" value="1"/>
</dbReference>
<dbReference type="Pfam" id="PF01551">
    <property type="entry name" value="Peptidase_M23"/>
    <property type="match status" value="1"/>
</dbReference>
<sequence>MREEQSKFETLKANLKRLMKKKWALPAVYLSLAALVITAFIWMAGDGDQLTEEDPQESEFDIEGPIDGVDDPDADDAEQDALTAAVQDEVFKMPVLDEHSIDIVGTFFDYEASEDEQKDSLVRYNNYYYQNQGIDLSSEDNESFDVVSAMSGNVVKAEEDDLFGKVVEIQHDDEVKTVYQSLADLQVEKGDTVEQGDMIASAGENLFNSDAGVHAHFEIRRNGVAVDPYEYFDEPLAALPEVEEESSLLEQDLPSLPEEETDMPEENFDEELDELHDRLDEPNGEEEDDELEGEESDDDEEEEDGEESDE</sequence>
<dbReference type="InterPro" id="IPR016047">
    <property type="entry name" value="M23ase_b-sheet_dom"/>
</dbReference>
<name>A0A840QSX1_9BACI</name>
<keyword evidence="2" id="KW-1133">Transmembrane helix</keyword>
<comment type="caution">
    <text evidence="4">The sequence shown here is derived from an EMBL/GenBank/DDBJ whole genome shotgun (WGS) entry which is preliminary data.</text>
</comment>
<feature type="region of interest" description="Disordered" evidence="1">
    <location>
        <begin position="242"/>
        <end position="310"/>
    </location>
</feature>
<keyword evidence="2" id="KW-0812">Transmembrane</keyword>
<dbReference type="Proteomes" id="UP000551878">
    <property type="component" value="Unassembled WGS sequence"/>
</dbReference>
<keyword evidence="5" id="KW-1185">Reference proteome</keyword>
<protein>
    <submittedName>
        <fullName evidence="4">Stage II sporulation protein Q</fullName>
    </submittedName>
</protein>
<feature type="region of interest" description="Disordered" evidence="1">
    <location>
        <begin position="49"/>
        <end position="70"/>
    </location>
</feature>
<evidence type="ECO:0000313" key="5">
    <source>
        <dbReference type="Proteomes" id="UP000551878"/>
    </source>
</evidence>
<evidence type="ECO:0000256" key="1">
    <source>
        <dbReference type="SAM" id="MobiDB-lite"/>
    </source>
</evidence>
<dbReference type="SUPFAM" id="SSF51261">
    <property type="entry name" value="Duplicated hybrid motif"/>
    <property type="match status" value="1"/>
</dbReference>
<feature type="transmembrane region" description="Helical" evidence="2">
    <location>
        <begin position="23"/>
        <end position="45"/>
    </location>
</feature>
<proteinExistence type="predicted"/>
<feature type="domain" description="M23ase beta-sheet core" evidence="3">
    <location>
        <begin position="131"/>
        <end position="228"/>
    </location>
</feature>
<feature type="compositionally biased region" description="Acidic residues" evidence="1">
    <location>
        <begin position="282"/>
        <end position="310"/>
    </location>
</feature>
<dbReference type="AlphaFoldDB" id="A0A840QSX1"/>
<dbReference type="GO" id="GO:0004222">
    <property type="term" value="F:metalloendopeptidase activity"/>
    <property type="evidence" value="ECO:0007669"/>
    <property type="project" value="TreeGrafter"/>
</dbReference>
<dbReference type="PANTHER" id="PTHR21666:SF291">
    <property type="entry name" value="STAGE II SPORULATION PROTEIN Q"/>
    <property type="match status" value="1"/>
</dbReference>
<dbReference type="Gene3D" id="2.70.70.10">
    <property type="entry name" value="Glucose Permease (Domain IIA)"/>
    <property type="match status" value="1"/>
</dbReference>
<dbReference type="PANTHER" id="PTHR21666">
    <property type="entry name" value="PEPTIDASE-RELATED"/>
    <property type="match status" value="1"/>
</dbReference>
<dbReference type="InterPro" id="IPR050570">
    <property type="entry name" value="Cell_wall_metabolism_enzyme"/>
</dbReference>
<feature type="compositionally biased region" description="Acidic residues" evidence="1">
    <location>
        <begin position="257"/>
        <end position="274"/>
    </location>
</feature>
<evidence type="ECO:0000313" key="4">
    <source>
        <dbReference type="EMBL" id="MBB5174622.1"/>
    </source>
</evidence>